<protein>
    <recommendedName>
        <fullName evidence="5">Large ribosomal subunit protein uL24c</fullName>
    </recommendedName>
    <alternativeName>
        <fullName evidence="6">50S ribosomal protein L24, chloroplastic</fullName>
    </alternativeName>
</protein>
<dbReference type="GO" id="GO:1990904">
    <property type="term" value="C:ribonucleoprotein complex"/>
    <property type="evidence" value="ECO:0007669"/>
    <property type="project" value="UniProtKB-KW"/>
</dbReference>
<dbReference type="SMART" id="SM00739">
    <property type="entry name" value="KOW"/>
    <property type="match status" value="1"/>
</dbReference>
<dbReference type="SUPFAM" id="SSF50104">
    <property type="entry name" value="Translation proteins SH3-like domain"/>
    <property type="match status" value="1"/>
</dbReference>
<dbReference type="InterPro" id="IPR003256">
    <property type="entry name" value="Ribosomal_uL24"/>
</dbReference>
<dbReference type="GO" id="GO:0003735">
    <property type="term" value="F:structural constituent of ribosome"/>
    <property type="evidence" value="ECO:0007669"/>
    <property type="project" value="InterPro"/>
</dbReference>
<keyword evidence="4 7" id="KW-0687">Ribonucleoprotein</keyword>
<evidence type="ECO:0000256" key="6">
    <source>
        <dbReference type="ARBA" id="ARBA00035361"/>
    </source>
</evidence>
<evidence type="ECO:0000256" key="2">
    <source>
        <dbReference type="ARBA" id="ARBA00010618"/>
    </source>
</evidence>
<dbReference type="GO" id="GO:0005840">
    <property type="term" value="C:ribosome"/>
    <property type="evidence" value="ECO:0007669"/>
    <property type="project" value="UniProtKB-KW"/>
</dbReference>
<dbReference type="GO" id="GO:0003723">
    <property type="term" value="F:RNA binding"/>
    <property type="evidence" value="ECO:0007669"/>
    <property type="project" value="InterPro"/>
</dbReference>
<dbReference type="InterPro" id="IPR014722">
    <property type="entry name" value="Rib_uL2_dom2"/>
</dbReference>
<dbReference type="RefSeq" id="YP_009244412.1">
    <property type="nucleotide sequence ID" value="NC_029859.1"/>
</dbReference>
<reference evidence="9" key="1">
    <citation type="submission" date="2015-07" db="EMBL/GenBank/DDBJ databases">
        <title>Reconstructing the complex evolutionary history of mobile plasmids in red algal genomes.</title>
        <authorList>
            <person name="Lee J."/>
            <person name="Kim K.M."/>
            <person name="Yang E.C."/>
            <person name="Miller K.A."/>
            <person name="Boo S.M."/>
            <person name="Bhattacharya D."/>
            <person name="Yoon H.S."/>
        </authorList>
    </citation>
    <scope>NUCLEOTIDE SEQUENCE</scope>
</reference>
<evidence type="ECO:0000256" key="3">
    <source>
        <dbReference type="ARBA" id="ARBA00022980"/>
    </source>
</evidence>
<evidence type="ECO:0000313" key="9">
    <source>
        <dbReference type="EMBL" id="AMK96654.1"/>
    </source>
</evidence>
<dbReference type="CDD" id="cd06089">
    <property type="entry name" value="KOW_RPL26"/>
    <property type="match status" value="1"/>
</dbReference>
<dbReference type="PROSITE" id="PS01108">
    <property type="entry name" value="RIBOSOMAL_L24"/>
    <property type="match status" value="1"/>
</dbReference>
<dbReference type="Gene3D" id="2.30.30.30">
    <property type="match status" value="1"/>
</dbReference>
<keyword evidence="3 7" id="KW-0689">Ribosomal protein</keyword>
<feature type="domain" description="KOW" evidence="8">
    <location>
        <begin position="12"/>
        <end position="39"/>
    </location>
</feature>
<dbReference type="InterPro" id="IPR057264">
    <property type="entry name" value="Ribosomal_uL24_C"/>
</dbReference>
<dbReference type="InterPro" id="IPR041988">
    <property type="entry name" value="Ribosomal_uL24_KOW"/>
</dbReference>
<comment type="function">
    <text evidence="1">One of two assembly initiator proteins, it binds directly to the 5'-end of the 23S rRNA, where it nucleates assembly of the 50S subunit.</text>
</comment>
<keyword evidence="9" id="KW-0934">Plastid</keyword>
<evidence type="ECO:0000256" key="1">
    <source>
        <dbReference type="ARBA" id="ARBA00004072"/>
    </source>
</evidence>
<proteinExistence type="inferred from homology"/>
<dbReference type="NCBIfam" id="TIGR01079">
    <property type="entry name" value="rplX_bact"/>
    <property type="match status" value="1"/>
</dbReference>
<dbReference type="Pfam" id="PF00467">
    <property type="entry name" value="KOW"/>
    <property type="match status" value="1"/>
</dbReference>
<dbReference type="AlphaFoldDB" id="A0A141SED6"/>
<accession>A0A141SED6</accession>
<dbReference type="Pfam" id="PF17136">
    <property type="entry name" value="ribosomal_L24"/>
    <property type="match status" value="1"/>
</dbReference>
<evidence type="ECO:0000256" key="5">
    <source>
        <dbReference type="ARBA" id="ARBA00035282"/>
    </source>
</evidence>
<sequence length="87" mass="10160">MRKIKKIYEKIHINKGDKIEIISGKHKGKIAHVKQVIREKHTIIIENLNKATKHIKPKKEGESGQILFIEQPIHSSNVRKHNNNRID</sequence>
<evidence type="ECO:0000256" key="4">
    <source>
        <dbReference type="ARBA" id="ARBA00023274"/>
    </source>
</evidence>
<evidence type="ECO:0000259" key="8">
    <source>
        <dbReference type="SMART" id="SM00739"/>
    </source>
</evidence>
<evidence type="ECO:0000256" key="7">
    <source>
        <dbReference type="RuleBase" id="RU003477"/>
    </source>
</evidence>
<dbReference type="GeneID" id="27216199"/>
<gene>
    <name evidence="9" type="primary">rpl24</name>
    <name evidence="9" type="ORF">Gvag_223</name>
</gene>
<geneLocation type="plastid" evidence="9"/>
<dbReference type="InterPro" id="IPR008991">
    <property type="entry name" value="Translation_prot_SH3-like_sf"/>
</dbReference>
<dbReference type="PANTHER" id="PTHR12903">
    <property type="entry name" value="MITOCHONDRIAL RIBOSOMAL PROTEIN L24"/>
    <property type="match status" value="1"/>
</dbReference>
<comment type="similarity">
    <text evidence="2 7">Belongs to the universal ribosomal protein uL24 family.</text>
</comment>
<dbReference type="EMBL" id="KT266787">
    <property type="protein sequence ID" value="AMK96654.1"/>
    <property type="molecule type" value="Genomic_DNA"/>
</dbReference>
<dbReference type="HAMAP" id="MF_01326_B">
    <property type="entry name" value="Ribosomal_uL24_B"/>
    <property type="match status" value="1"/>
</dbReference>
<dbReference type="GO" id="GO:0006412">
    <property type="term" value="P:translation"/>
    <property type="evidence" value="ECO:0007669"/>
    <property type="project" value="InterPro"/>
</dbReference>
<name>A0A141SED6_GELVA</name>
<dbReference type="InterPro" id="IPR005824">
    <property type="entry name" value="KOW"/>
</dbReference>
<dbReference type="InterPro" id="IPR005825">
    <property type="entry name" value="Ribosomal_uL24_CS"/>
</dbReference>
<organism evidence="9">
    <name type="scientific">Gelidium vagum</name>
    <name type="common">Red alga</name>
    <dbReference type="NCBI Taxonomy" id="35171"/>
    <lineage>
        <taxon>Eukaryota</taxon>
        <taxon>Rhodophyta</taxon>
        <taxon>Florideophyceae</taxon>
        <taxon>Rhodymeniophycidae</taxon>
        <taxon>Gelidiales</taxon>
        <taxon>Gelidiaceae</taxon>
        <taxon>Gelidium</taxon>
    </lineage>
</organism>